<evidence type="ECO:0000259" key="6">
    <source>
        <dbReference type="Pfam" id="PF22740"/>
    </source>
</evidence>
<dbReference type="PIRSF" id="PIRSF005052">
    <property type="entry name" value="P-loopkin"/>
    <property type="match status" value="1"/>
</dbReference>
<keyword evidence="3 4" id="KW-0342">GTP-binding</keyword>
<sequence length="286" mass="32780">MMQKMIIISGLSGSGKSIALQTLEDEGFFCIDNLPLTFIPQFLQEFQHKDRHQKLAIGVDARSFPEDLAESESIFDEIEAFTALSPQILFLETNDDTLIKRYSHTRRRHPLTSSKVSLLEAINKERELLSPLRSRADVTIDTTFLNVHELRALLKARLLESHKSTLAIQIVSFGFRNGIPLDADFVFDARMLTNPHWVPELREYTGLEAPVIEYFAEMQDIQDFYQDILNFITKWLPSFKEGTRSYLTVAIGCTGGKHRSVYLSQKLFDALEKEENVIVKHREITA</sequence>
<dbReference type="HAMAP" id="MF_00636">
    <property type="entry name" value="RapZ_like"/>
    <property type="match status" value="1"/>
</dbReference>
<dbReference type="InterPro" id="IPR053930">
    <property type="entry name" value="RapZ-like_N"/>
</dbReference>
<protein>
    <submittedName>
        <fullName evidence="7">RNase adapter RapZ</fullName>
    </submittedName>
</protein>
<gene>
    <name evidence="7" type="primary">rapZ</name>
    <name evidence="7" type="ORF">WMO13_07585</name>
</gene>
<dbReference type="Pfam" id="PF03668">
    <property type="entry name" value="RapZ-like_N"/>
    <property type="match status" value="1"/>
</dbReference>
<keyword evidence="1 4" id="KW-0547">Nucleotide-binding</keyword>
<evidence type="ECO:0000256" key="3">
    <source>
        <dbReference type="ARBA" id="ARBA00023134"/>
    </source>
</evidence>
<evidence type="ECO:0000259" key="5">
    <source>
        <dbReference type="Pfam" id="PF03668"/>
    </source>
</evidence>
<evidence type="ECO:0000313" key="8">
    <source>
        <dbReference type="Proteomes" id="UP001449178"/>
    </source>
</evidence>
<proteinExistence type="inferred from homology"/>
<dbReference type="Proteomes" id="UP001449178">
    <property type="component" value="Chromosome"/>
</dbReference>
<evidence type="ECO:0000256" key="2">
    <source>
        <dbReference type="ARBA" id="ARBA00022840"/>
    </source>
</evidence>
<dbReference type="InterPro" id="IPR053931">
    <property type="entry name" value="RapZ_C"/>
</dbReference>
<dbReference type="RefSeq" id="WP_026879349.1">
    <property type="nucleotide sequence ID" value="NZ_AZOD01000034.1"/>
</dbReference>
<dbReference type="EMBL" id="CP150637">
    <property type="protein sequence ID" value="WZW87236.1"/>
    <property type="molecule type" value="Genomic_DNA"/>
</dbReference>
<dbReference type="InterPro" id="IPR005337">
    <property type="entry name" value="RapZ-like"/>
</dbReference>
<evidence type="ECO:0000313" key="7">
    <source>
        <dbReference type="EMBL" id="WZW87236.1"/>
    </source>
</evidence>
<feature type="domain" description="RapZ C-terminal" evidence="6">
    <location>
        <begin position="167"/>
        <end position="284"/>
    </location>
</feature>
<name>A0ABZ3C2J9_9GAMM</name>
<evidence type="ECO:0000256" key="1">
    <source>
        <dbReference type="ARBA" id="ARBA00022741"/>
    </source>
</evidence>
<feature type="binding site" evidence="4">
    <location>
        <begin position="60"/>
        <end position="63"/>
    </location>
    <ligand>
        <name>GTP</name>
        <dbReference type="ChEBI" id="CHEBI:37565"/>
    </ligand>
</feature>
<reference evidence="7 8" key="1">
    <citation type="submission" date="2024-03" db="EMBL/GenBank/DDBJ databases">
        <title>Complete Genome Sequence and Annotation of Ignatzschineria larvae DSM 13226.</title>
        <authorList>
            <person name="Cantrell E."/>
            <person name="Burcham Z.M."/>
        </authorList>
    </citation>
    <scope>NUCLEOTIDE SEQUENCE [LARGE SCALE GENOMIC DNA]</scope>
    <source>
        <strain evidence="7 8">DSM 13226</strain>
    </source>
</reference>
<dbReference type="PANTHER" id="PTHR30448:SF0">
    <property type="entry name" value="RNASE ADAPTER PROTEIN RAPZ"/>
    <property type="match status" value="1"/>
</dbReference>
<accession>A0ABZ3C2J9</accession>
<organism evidence="7 8">
    <name type="scientific">Ignatzschineria larvae DSM 13226</name>
    <dbReference type="NCBI Taxonomy" id="1111732"/>
    <lineage>
        <taxon>Bacteria</taxon>
        <taxon>Pseudomonadati</taxon>
        <taxon>Pseudomonadota</taxon>
        <taxon>Gammaproteobacteria</taxon>
        <taxon>Cardiobacteriales</taxon>
        <taxon>Ignatzschineriaceae</taxon>
        <taxon>Ignatzschineria</taxon>
    </lineage>
</organism>
<keyword evidence="2 4" id="KW-0067">ATP-binding</keyword>
<dbReference type="NCBIfam" id="NF003828">
    <property type="entry name" value="PRK05416.1"/>
    <property type="match status" value="1"/>
</dbReference>
<feature type="binding site" evidence="4">
    <location>
        <begin position="10"/>
        <end position="17"/>
    </location>
    <ligand>
        <name>ATP</name>
        <dbReference type="ChEBI" id="CHEBI:30616"/>
    </ligand>
</feature>
<feature type="domain" description="RapZ-like N-terminal" evidence="5">
    <location>
        <begin position="4"/>
        <end position="159"/>
    </location>
</feature>
<keyword evidence="8" id="KW-1185">Reference proteome</keyword>
<dbReference type="InterPro" id="IPR027417">
    <property type="entry name" value="P-loop_NTPase"/>
</dbReference>
<dbReference type="PANTHER" id="PTHR30448">
    <property type="entry name" value="RNASE ADAPTER PROTEIN RAPZ"/>
    <property type="match status" value="1"/>
</dbReference>
<evidence type="ECO:0000256" key="4">
    <source>
        <dbReference type="HAMAP-Rule" id="MF_00636"/>
    </source>
</evidence>
<dbReference type="SUPFAM" id="SSF52540">
    <property type="entry name" value="P-loop containing nucleoside triphosphate hydrolases"/>
    <property type="match status" value="1"/>
</dbReference>
<dbReference type="Pfam" id="PF22740">
    <property type="entry name" value="PapZ_C"/>
    <property type="match status" value="1"/>
</dbReference>